<feature type="non-terminal residue" evidence="1">
    <location>
        <position position="236"/>
    </location>
</feature>
<reference evidence="1" key="1">
    <citation type="submission" date="2020-06" db="EMBL/GenBank/DDBJ databases">
        <authorList>
            <person name="Li T."/>
            <person name="Hu X."/>
            <person name="Zhang T."/>
            <person name="Song X."/>
            <person name="Zhang H."/>
            <person name="Dai N."/>
            <person name="Sheng W."/>
            <person name="Hou X."/>
            <person name="Wei L."/>
        </authorList>
    </citation>
    <scope>NUCLEOTIDE SEQUENCE</scope>
    <source>
        <strain evidence="1">KEN1</strain>
        <tissue evidence="1">Leaf</tissue>
    </source>
</reference>
<dbReference type="PANTHER" id="PTHR35218">
    <property type="entry name" value="RNASE H DOMAIN-CONTAINING PROTEIN"/>
    <property type="match status" value="1"/>
</dbReference>
<dbReference type="AlphaFoldDB" id="A0AAW2XQI8"/>
<proteinExistence type="predicted"/>
<evidence type="ECO:0008006" key="2">
    <source>
        <dbReference type="Google" id="ProtNLM"/>
    </source>
</evidence>
<dbReference type="Gene3D" id="3.60.10.10">
    <property type="entry name" value="Endonuclease/exonuclease/phosphatase"/>
    <property type="match status" value="1"/>
</dbReference>
<sequence>MKNLMFYRRRLHRSPSPHHENHSLELSGVGSPWTVRVLSELIRLHNPALVFLSETKCKRRKCEILKEKYNMFGLNVDARGKGGGLILLWRKDINLVVHSFSSSHIDAGIASEMGTEGWRFTGLYGHTETARREETWSLLRWLSHMSSKPWLCADDFNEIVSHEEKTGAPRPRRQIEDFWFCLAFCQLVDLGCSGYRQPNHLTTIHLLLSLRRFGTPYASSVENSSGSKLRGIAMLM</sequence>
<dbReference type="InterPro" id="IPR036691">
    <property type="entry name" value="Endo/exonu/phosph_ase_sf"/>
</dbReference>
<protein>
    <recommendedName>
        <fullName evidence="2">Endonuclease/exonuclease/phosphatase</fullName>
    </recommendedName>
</protein>
<gene>
    <name evidence="1" type="ORF">Slati_0982400</name>
</gene>
<dbReference type="PANTHER" id="PTHR35218:SF9">
    <property type="entry name" value="ENDONUCLEASE_EXONUCLEASE_PHOSPHATASE DOMAIN-CONTAINING PROTEIN"/>
    <property type="match status" value="1"/>
</dbReference>
<accession>A0AAW2XQI8</accession>
<dbReference type="SUPFAM" id="SSF56219">
    <property type="entry name" value="DNase I-like"/>
    <property type="match status" value="1"/>
</dbReference>
<evidence type="ECO:0000313" key="1">
    <source>
        <dbReference type="EMBL" id="KAL0456432.1"/>
    </source>
</evidence>
<dbReference type="EMBL" id="JACGWN010000003">
    <property type="protein sequence ID" value="KAL0456432.1"/>
    <property type="molecule type" value="Genomic_DNA"/>
</dbReference>
<name>A0AAW2XQI8_9LAMI</name>
<reference evidence="1" key="2">
    <citation type="journal article" date="2024" name="Plant">
        <title>Genomic evolution and insights into agronomic trait innovations of Sesamum species.</title>
        <authorList>
            <person name="Miao H."/>
            <person name="Wang L."/>
            <person name="Qu L."/>
            <person name="Liu H."/>
            <person name="Sun Y."/>
            <person name="Le M."/>
            <person name="Wang Q."/>
            <person name="Wei S."/>
            <person name="Zheng Y."/>
            <person name="Lin W."/>
            <person name="Duan Y."/>
            <person name="Cao H."/>
            <person name="Xiong S."/>
            <person name="Wang X."/>
            <person name="Wei L."/>
            <person name="Li C."/>
            <person name="Ma Q."/>
            <person name="Ju M."/>
            <person name="Zhao R."/>
            <person name="Li G."/>
            <person name="Mu C."/>
            <person name="Tian Q."/>
            <person name="Mei H."/>
            <person name="Zhang T."/>
            <person name="Gao T."/>
            <person name="Zhang H."/>
        </authorList>
    </citation>
    <scope>NUCLEOTIDE SEQUENCE</scope>
    <source>
        <strain evidence="1">KEN1</strain>
    </source>
</reference>
<organism evidence="1">
    <name type="scientific">Sesamum latifolium</name>
    <dbReference type="NCBI Taxonomy" id="2727402"/>
    <lineage>
        <taxon>Eukaryota</taxon>
        <taxon>Viridiplantae</taxon>
        <taxon>Streptophyta</taxon>
        <taxon>Embryophyta</taxon>
        <taxon>Tracheophyta</taxon>
        <taxon>Spermatophyta</taxon>
        <taxon>Magnoliopsida</taxon>
        <taxon>eudicotyledons</taxon>
        <taxon>Gunneridae</taxon>
        <taxon>Pentapetalae</taxon>
        <taxon>asterids</taxon>
        <taxon>lamiids</taxon>
        <taxon>Lamiales</taxon>
        <taxon>Pedaliaceae</taxon>
        <taxon>Sesamum</taxon>
    </lineage>
</organism>
<comment type="caution">
    <text evidence="1">The sequence shown here is derived from an EMBL/GenBank/DDBJ whole genome shotgun (WGS) entry which is preliminary data.</text>
</comment>